<dbReference type="InterPro" id="IPR036259">
    <property type="entry name" value="MFS_trans_sf"/>
</dbReference>
<keyword evidence="3 6" id="KW-0812">Transmembrane</keyword>
<feature type="transmembrane region" description="Helical" evidence="6">
    <location>
        <begin position="312"/>
        <end position="332"/>
    </location>
</feature>
<keyword evidence="5 6" id="KW-0472">Membrane</keyword>
<feature type="transmembrane region" description="Helical" evidence="6">
    <location>
        <begin position="255"/>
        <end position="274"/>
    </location>
</feature>
<feature type="transmembrane region" description="Helical" evidence="6">
    <location>
        <begin position="51"/>
        <end position="73"/>
    </location>
</feature>
<feature type="domain" description="Major facilitator superfamily (MFS) profile" evidence="7">
    <location>
        <begin position="16"/>
        <end position="396"/>
    </location>
</feature>
<evidence type="ECO:0000256" key="2">
    <source>
        <dbReference type="ARBA" id="ARBA00022475"/>
    </source>
</evidence>
<evidence type="ECO:0000256" key="4">
    <source>
        <dbReference type="ARBA" id="ARBA00022989"/>
    </source>
</evidence>
<dbReference type="AlphaFoldDB" id="A0A158I649"/>
<feature type="transmembrane region" description="Helical" evidence="6">
    <location>
        <begin position="82"/>
        <end position="101"/>
    </location>
</feature>
<reference evidence="9" key="1">
    <citation type="submission" date="2016-01" db="EMBL/GenBank/DDBJ databases">
        <authorList>
            <person name="Peeters C."/>
        </authorList>
    </citation>
    <scope>NUCLEOTIDE SEQUENCE [LARGE SCALE GENOMIC DNA]</scope>
</reference>
<evidence type="ECO:0000256" key="6">
    <source>
        <dbReference type="SAM" id="Phobius"/>
    </source>
</evidence>
<dbReference type="InterPro" id="IPR020846">
    <property type="entry name" value="MFS_dom"/>
</dbReference>
<evidence type="ECO:0000313" key="8">
    <source>
        <dbReference type="EMBL" id="SAL51729.1"/>
    </source>
</evidence>
<name>A0A158I649_CABCO</name>
<dbReference type="Pfam" id="PF07690">
    <property type="entry name" value="MFS_1"/>
    <property type="match status" value="1"/>
</dbReference>
<evidence type="ECO:0000259" key="7">
    <source>
        <dbReference type="PROSITE" id="PS50850"/>
    </source>
</evidence>
<feature type="transmembrane region" description="Helical" evidence="6">
    <location>
        <begin position="107"/>
        <end position="129"/>
    </location>
</feature>
<dbReference type="PROSITE" id="PS50850">
    <property type="entry name" value="MFS"/>
    <property type="match status" value="1"/>
</dbReference>
<keyword evidence="2" id="KW-1003">Cell membrane</keyword>
<feature type="transmembrane region" description="Helical" evidence="6">
    <location>
        <begin position="168"/>
        <end position="187"/>
    </location>
</feature>
<comment type="subcellular location">
    <subcellularLocation>
        <location evidence="1">Cell membrane</location>
        <topology evidence="1">Multi-pass membrane protein</topology>
    </subcellularLocation>
</comment>
<feature type="transmembrane region" description="Helical" evidence="6">
    <location>
        <begin position="223"/>
        <end position="243"/>
    </location>
</feature>
<dbReference type="SUPFAM" id="SSF103473">
    <property type="entry name" value="MFS general substrate transporter"/>
    <property type="match status" value="1"/>
</dbReference>
<evidence type="ECO:0000256" key="5">
    <source>
        <dbReference type="ARBA" id="ARBA00023136"/>
    </source>
</evidence>
<protein>
    <submittedName>
        <fullName evidence="8">Major facilitator transporter</fullName>
    </submittedName>
</protein>
<dbReference type="EMBL" id="FCNY02000010">
    <property type="protein sequence ID" value="SAL51729.1"/>
    <property type="molecule type" value="Genomic_DNA"/>
</dbReference>
<organism evidence="8 9">
    <name type="scientific">Caballeronia cordobensis</name>
    <name type="common">Burkholderia cordobensis</name>
    <dbReference type="NCBI Taxonomy" id="1353886"/>
    <lineage>
        <taxon>Bacteria</taxon>
        <taxon>Pseudomonadati</taxon>
        <taxon>Pseudomonadota</taxon>
        <taxon>Betaproteobacteria</taxon>
        <taxon>Burkholderiales</taxon>
        <taxon>Burkholderiaceae</taxon>
        <taxon>Caballeronia</taxon>
    </lineage>
</organism>
<keyword evidence="9" id="KW-1185">Reference proteome</keyword>
<dbReference type="RefSeq" id="WP_053572485.1">
    <property type="nucleotide sequence ID" value="NZ_FCNY02000010.1"/>
</dbReference>
<evidence type="ECO:0000313" key="9">
    <source>
        <dbReference type="Proteomes" id="UP000054740"/>
    </source>
</evidence>
<feature type="transmembrane region" description="Helical" evidence="6">
    <location>
        <begin position="141"/>
        <end position="162"/>
    </location>
</feature>
<feature type="transmembrane region" description="Helical" evidence="6">
    <location>
        <begin position="344"/>
        <end position="366"/>
    </location>
</feature>
<dbReference type="PANTHER" id="PTHR43124:SF3">
    <property type="entry name" value="CHLORAMPHENICOL EFFLUX PUMP RV0191"/>
    <property type="match status" value="1"/>
</dbReference>
<dbReference type="Gene3D" id="1.20.1250.20">
    <property type="entry name" value="MFS general substrate transporter like domains"/>
    <property type="match status" value="2"/>
</dbReference>
<dbReference type="GO" id="GO:0022857">
    <property type="term" value="F:transmembrane transporter activity"/>
    <property type="evidence" value="ECO:0007669"/>
    <property type="project" value="InterPro"/>
</dbReference>
<dbReference type="CDD" id="cd17324">
    <property type="entry name" value="MFS_NepI_like"/>
    <property type="match status" value="1"/>
</dbReference>
<feature type="transmembrane region" description="Helical" evidence="6">
    <location>
        <begin position="286"/>
        <end position="306"/>
    </location>
</feature>
<evidence type="ECO:0000256" key="3">
    <source>
        <dbReference type="ARBA" id="ARBA00022692"/>
    </source>
</evidence>
<dbReference type="InterPro" id="IPR011701">
    <property type="entry name" value="MFS"/>
</dbReference>
<evidence type="ECO:0000256" key="1">
    <source>
        <dbReference type="ARBA" id="ARBA00004651"/>
    </source>
</evidence>
<gene>
    <name evidence="8" type="ORF">AWB70_04238</name>
</gene>
<sequence>MNTASYVGSPVEREALLRRLAGVTFVIFFQAYMVAPIVPALSHIFAAPQTAVAHIVPAYLIPYGVATLIYGLVADWAGIHRVLYGSLAAFAGLTLLSASATSVDQLAAWRIATGLGAGGVVPLALVLVGRAFPYEQRGRPLGWLFGAMAGGMAFGSPCGALLMPLIGWRGLFVMVGLVGAMLLLVLLPYRRFLAAATPPQTIKLPDVFSGYRQLLRNARARRTYGYVLVNSMFHSGVFTWLAVYLEQRYRLDAVHVGLALLGYGVPGFLLGPFIGRLADRYGRARIVPLGLALSALGAAALCMSVPVQAIPLVAMILSLGYDMTQPLFGGIVTSLGGQRPGQAMGLNVFTLFVGFGLGSLLFGVILAHGFEMALGLFAACELVAAAVSLSLFNSERRTDASRGKAATAERPR</sequence>
<feature type="transmembrane region" description="Helical" evidence="6">
    <location>
        <begin position="20"/>
        <end position="45"/>
    </location>
</feature>
<proteinExistence type="predicted"/>
<keyword evidence="4 6" id="KW-1133">Transmembrane helix</keyword>
<dbReference type="GO" id="GO:0005886">
    <property type="term" value="C:plasma membrane"/>
    <property type="evidence" value="ECO:0007669"/>
    <property type="project" value="UniProtKB-SubCell"/>
</dbReference>
<accession>A0A158I649</accession>
<feature type="transmembrane region" description="Helical" evidence="6">
    <location>
        <begin position="372"/>
        <end position="392"/>
    </location>
</feature>
<dbReference type="PANTHER" id="PTHR43124">
    <property type="entry name" value="PURINE EFFLUX PUMP PBUE"/>
    <property type="match status" value="1"/>
</dbReference>
<dbReference type="InterPro" id="IPR050189">
    <property type="entry name" value="MFS_Efflux_Transporters"/>
</dbReference>
<dbReference type="Proteomes" id="UP000054740">
    <property type="component" value="Unassembled WGS sequence"/>
</dbReference>